<feature type="non-terminal residue" evidence="4">
    <location>
        <position position="453"/>
    </location>
</feature>
<evidence type="ECO:0000256" key="2">
    <source>
        <dbReference type="SAM" id="MobiDB-lite"/>
    </source>
</evidence>
<evidence type="ECO:0000259" key="3">
    <source>
        <dbReference type="Pfam" id="PF03914"/>
    </source>
</evidence>
<comment type="caution">
    <text evidence="4">The sequence shown here is derived from an EMBL/GenBank/DDBJ whole genome shotgun (WGS) entry which is preliminary data.</text>
</comment>
<sequence>KDENVVLEALKCYCTTIPCIFAHLDSDKKKNIKPLYEHDECSRIIRCLSIGIERCLETLNRHSNKGFTISELDDKIGANTLADNLTALYRACHKPKSLSTNVVLLSLLSKLTPTEDRFYNLVYERLLDIDLLNTCNKFGLLVLLNKITEGDKDSCRIAAFIKRLLQVSYFTSGTNVLMEIIRICKNRVHDESNISKIIMDHDLQGEYIPEKRNPSFTKANECYLWEYHLNVASYHPLISFEYSKFKNKSHTIIDGQSHELPSLFEELGALSGFLDTDFYTYTTCKFWEKEKSPKPHQFLFKLFYQYKSQCQLKSTQCEYSDDEADSISIQDDDSDASVSISEDESLLQDEQTVKADFDEDGSEFQTDDSDLIDDDSDVNDEILSEYGEDYVDEESSISKENDSDECTGTEISSTEGRKRRDGKSTEDNNNEPELKKVRKLLRKNKKGSFADTS</sequence>
<dbReference type="PANTHER" id="PTHR12048">
    <property type="entry name" value="CCAAT-BINDING FACTOR-RELATED"/>
    <property type="match status" value="1"/>
</dbReference>
<feature type="compositionally biased region" description="Acidic residues" evidence="2">
    <location>
        <begin position="357"/>
        <end position="395"/>
    </location>
</feature>
<dbReference type="RefSeq" id="XP_067803083.1">
    <property type="nucleotide sequence ID" value="XM_067947861.1"/>
</dbReference>
<organism evidence="4 5">
    <name type="scientific">Babesia duncani</name>
    <dbReference type="NCBI Taxonomy" id="323732"/>
    <lineage>
        <taxon>Eukaryota</taxon>
        <taxon>Sar</taxon>
        <taxon>Alveolata</taxon>
        <taxon>Apicomplexa</taxon>
        <taxon>Aconoidasida</taxon>
        <taxon>Piroplasmida</taxon>
        <taxon>Babesiidae</taxon>
        <taxon>Babesia</taxon>
    </lineage>
</organism>
<dbReference type="Proteomes" id="UP001214638">
    <property type="component" value="Unassembled WGS sequence"/>
</dbReference>
<feature type="non-terminal residue" evidence="4">
    <location>
        <position position="1"/>
    </location>
</feature>
<dbReference type="KEGG" id="bdw:94337138"/>
<dbReference type="Pfam" id="PF03914">
    <property type="entry name" value="CBF"/>
    <property type="match status" value="1"/>
</dbReference>
<accession>A0AAD9UNT7</accession>
<feature type="compositionally biased region" description="Basic and acidic residues" evidence="2">
    <location>
        <begin position="415"/>
        <end position="426"/>
    </location>
</feature>
<dbReference type="GO" id="GO:0005634">
    <property type="term" value="C:nucleus"/>
    <property type="evidence" value="ECO:0007669"/>
    <property type="project" value="UniProtKB-ARBA"/>
</dbReference>
<dbReference type="EMBL" id="JALLKP010000003">
    <property type="protein sequence ID" value="KAK2196241.1"/>
    <property type="molecule type" value="Genomic_DNA"/>
</dbReference>
<feature type="region of interest" description="Disordered" evidence="2">
    <location>
        <begin position="353"/>
        <end position="453"/>
    </location>
</feature>
<keyword evidence="5" id="KW-1185">Reference proteome</keyword>
<feature type="compositionally biased region" description="Basic residues" evidence="2">
    <location>
        <begin position="436"/>
        <end position="446"/>
    </location>
</feature>
<name>A0AAD9UNT7_9APIC</name>
<gene>
    <name evidence="4" type="ORF">BdWA1_002841</name>
</gene>
<feature type="domain" description="CCAAT-binding factor" evidence="3">
    <location>
        <begin position="102"/>
        <end position="239"/>
    </location>
</feature>
<evidence type="ECO:0000313" key="5">
    <source>
        <dbReference type="Proteomes" id="UP001214638"/>
    </source>
</evidence>
<dbReference type="InterPro" id="IPR040155">
    <property type="entry name" value="CEBPZ/Mak21-like"/>
</dbReference>
<dbReference type="PANTHER" id="PTHR12048:SF0">
    <property type="entry name" value="CCAAT_ENHANCER-BINDING PROTEIN ZETA"/>
    <property type="match status" value="1"/>
</dbReference>
<reference evidence="4" key="1">
    <citation type="journal article" date="2023" name="Nat. Microbiol.">
        <title>Babesia duncani multi-omics identifies virulence factors and drug targets.</title>
        <authorList>
            <person name="Singh P."/>
            <person name="Lonardi S."/>
            <person name="Liang Q."/>
            <person name="Vydyam P."/>
            <person name="Khabirova E."/>
            <person name="Fang T."/>
            <person name="Gihaz S."/>
            <person name="Thekkiniath J."/>
            <person name="Munshi M."/>
            <person name="Abel S."/>
            <person name="Ciampossin L."/>
            <person name="Batugedara G."/>
            <person name="Gupta M."/>
            <person name="Lu X.M."/>
            <person name="Lenz T."/>
            <person name="Chakravarty S."/>
            <person name="Cornillot E."/>
            <person name="Hu Y."/>
            <person name="Ma W."/>
            <person name="Gonzalez L.M."/>
            <person name="Sanchez S."/>
            <person name="Estrada K."/>
            <person name="Sanchez-Flores A."/>
            <person name="Montero E."/>
            <person name="Harb O.S."/>
            <person name="Le Roch K.G."/>
            <person name="Mamoun C.B."/>
        </authorList>
    </citation>
    <scope>NUCLEOTIDE SEQUENCE</scope>
    <source>
        <strain evidence="4">WA1</strain>
    </source>
</reference>
<evidence type="ECO:0000256" key="1">
    <source>
        <dbReference type="ARBA" id="ARBA00007797"/>
    </source>
</evidence>
<proteinExistence type="inferred from homology"/>
<protein>
    <submittedName>
        <fullName evidence="4">Bifunctional CCAAT-binding factor/CEBPZ-Mak21-like</fullName>
    </submittedName>
</protein>
<comment type="similarity">
    <text evidence="1">Belongs to the CBF/MAK21 family.</text>
</comment>
<dbReference type="InterPro" id="IPR005612">
    <property type="entry name" value="CCAAT-binding_factor"/>
</dbReference>
<dbReference type="GeneID" id="94337138"/>
<dbReference type="AlphaFoldDB" id="A0AAD9UNT7"/>
<evidence type="ECO:0000313" key="4">
    <source>
        <dbReference type="EMBL" id="KAK2196241.1"/>
    </source>
</evidence>